<evidence type="ECO:0000313" key="1">
    <source>
        <dbReference type="EMBL" id="MFD2867467.1"/>
    </source>
</evidence>
<reference evidence="2" key="1">
    <citation type="journal article" date="2019" name="Int. J. Syst. Evol. Microbiol.">
        <title>The Global Catalogue of Microorganisms (GCM) 10K type strain sequencing project: providing services to taxonomists for standard genome sequencing and annotation.</title>
        <authorList>
            <consortium name="The Broad Institute Genomics Platform"/>
            <consortium name="The Broad Institute Genome Sequencing Center for Infectious Disease"/>
            <person name="Wu L."/>
            <person name="Ma J."/>
        </authorList>
    </citation>
    <scope>NUCLEOTIDE SEQUENCE [LARGE SCALE GENOMIC DNA]</scope>
    <source>
        <strain evidence="2">KCTC 33522</strain>
    </source>
</reference>
<organism evidence="1 2">
    <name type="scientific">Kurthia populi</name>
    <dbReference type="NCBI Taxonomy" id="1562132"/>
    <lineage>
        <taxon>Bacteria</taxon>
        <taxon>Bacillati</taxon>
        <taxon>Bacillota</taxon>
        <taxon>Bacilli</taxon>
        <taxon>Bacillales</taxon>
        <taxon>Caryophanaceae</taxon>
        <taxon>Kurthia</taxon>
    </lineage>
</organism>
<evidence type="ECO:0000313" key="2">
    <source>
        <dbReference type="Proteomes" id="UP001597568"/>
    </source>
</evidence>
<keyword evidence="2" id="KW-1185">Reference proteome</keyword>
<comment type="caution">
    <text evidence="1">The sequence shown here is derived from an EMBL/GenBank/DDBJ whole genome shotgun (WGS) entry which is preliminary data.</text>
</comment>
<protein>
    <submittedName>
        <fullName evidence="1">Uncharacterized protein</fullName>
    </submittedName>
</protein>
<name>A0ABW5XXI8_9BACL</name>
<proteinExistence type="predicted"/>
<dbReference type="EMBL" id="JBHUOR010000018">
    <property type="protein sequence ID" value="MFD2867467.1"/>
    <property type="molecule type" value="Genomic_DNA"/>
</dbReference>
<accession>A0ABW5XXI8</accession>
<sequence length="101" mass="11542">MSQIKQYMVDATLDFLDRLAVKAVVTVEGVETEQPIYLARIEKNTVRKYVRLTEERGLITKAVLVDSEGRPLVEKVLNYQKGNKPYIIAFPITQKIMVGEE</sequence>
<dbReference type="Proteomes" id="UP001597568">
    <property type="component" value="Unassembled WGS sequence"/>
</dbReference>
<gene>
    <name evidence="1" type="ORF">ACFSY7_02985</name>
</gene>
<dbReference type="RefSeq" id="WP_380146756.1">
    <property type="nucleotide sequence ID" value="NZ_JBHUOR010000018.1"/>
</dbReference>